<dbReference type="Proteomes" id="UP001157418">
    <property type="component" value="Unassembled WGS sequence"/>
</dbReference>
<protein>
    <submittedName>
        <fullName evidence="1">Uncharacterized protein</fullName>
    </submittedName>
</protein>
<keyword evidence="2" id="KW-1185">Reference proteome</keyword>
<organism evidence="1 2">
    <name type="scientific">Lactuca virosa</name>
    <dbReference type="NCBI Taxonomy" id="75947"/>
    <lineage>
        <taxon>Eukaryota</taxon>
        <taxon>Viridiplantae</taxon>
        <taxon>Streptophyta</taxon>
        <taxon>Embryophyta</taxon>
        <taxon>Tracheophyta</taxon>
        <taxon>Spermatophyta</taxon>
        <taxon>Magnoliopsida</taxon>
        <taxon>eudicotyledons</taxon>
        <taxon>Gunneridae</taxon>
        <taxon>Pentapetalae</taxon>
        <taxon>asterids</taxon>
        <taxon>campanulids</taxon>
        <taxon>Asterales</taxon>
        <taxon>Asteraceae</taxon>
        <taxon>Cichorioideae</taxon>
        <taxon>Cichorieae</taxon>
        <taxon>Lactucinae</taxon>
        <taxon>Lactuca</taxon>
    </lineage>
</organism>
<evidence type="ECO:0000313" key="2">
    <source>
        <dbReference type="Proteomes" id="UP001157418"/>
    </source>
</evidence>
<evidence type="ECO:0000313" key="1">
    <source>
        <dbReference type="EMBL" id="CAH1413555.1"/>
    </source>
</evidence>
<dbReference type="AlphaFoldDB" id="A0AAU9LHL7"/>
<proteinExistence type="predicted"/>
<comment type="caution">
    <text evidence="1">The sequence shown here is derived from an EMBL/GenBank/DDBJ whole genome shotgun (WGS) entry which is preliminary data.</text>
</comment>
<accession>A0AAU9LHL7</accession>
<reference evidence="1 2" key="1">
    <citation type="submission" date="2022-01" db="EMBL/GenBank/DDBJ databases">
        <authorList>
            <person name="Xiong W."/>
            <person name="Schranz E."/>
        </authorList>
    </citation>
    <scope>NUCLEOTIDE SEQUENCE [LARGE SCALE GENOMIC DNA]</scope>
</reference>
<sequence length="116" mass="13279">MARGDWVSFSFLSKSIEICDGLPTSIKKCKIKFFFVDAFAFGLPMQFESRLNRDHDSNPELTIDEQSTVDPLVANYVKWYDPNDSTLELPICHRHTSCYGSPWPIQHAPLMHSLEA</sequence>
<dbReference type="EMBL" id="CAKMRJ010000001">
    <property type="protein sequence ID" value="CAH1413555.1"/>
    <property type="molecule type" value="Genomic_DNA"/>
</dbReference>
<gene>
    <name evidence="1" type="ORF">LVIROSA_LOCUS1513</name>
</gene>
<name>A0AAU9LHL7_9ASTR</name>